<organism evidence="2 3">
    <name type="scientific">Protopolystoma xenopodis</name>
    <dbReference type="NCBI Taxonomy" id="117903"/>
    <lineage>
        <taxon>Eukaryota</taxon>
        <taxon>Metazoa</taxon>
        <taxon>Spiralia</taxon>
        <taxon>Lophotrochozoa</taxon>
        <taxon>Platyhelminthes</taxon>
        <taxon>Monogenea</taxon>
        <taxon>Polyopisthocotylea</taxon>
        <taxon>Polystomatidea</taxon>
        <taxon>Polystomatidae</taxon>
        <taxon>Protopolystoma</taxon>
    </lineage>
</organism>
<gene>
    <name evidence="2" type="ORF">PXEA_LOCUS35179</name>
</gene>
<evidence type="ECO:0000313" key="3">
    <source>
        <dbReference type="Proteomes" id="UP000784294"/>
    </source>
</evidence>
<keyword evidence="3" id="KW-1185">Reference proteome</keyword>
<evidence type="ECO:0000313" key="2">
    <source>
        <dbReference type="EMBL" id="VEL41739.1"/>
    </source>
</evidence>
<protein>
    <submittedName>
        <fullName evidence="2">Uncharacterized protein</fullName>
    </submittedName>
</protein>
<feature type="region of interest" description="Disordered" evidence="1">
    <location>
        <begin position="1"/>
        <end position="24"/>
    </location>
</feature>
<dbReference type="EMBL" id="CAAALY010270798">
    <property type="protein sequence ID" value="VEL41739.1"/>
    <property type="molecule type" value="Genomic_DNA"/>
</dbReference>
<dbReference type="AlphaFoldDB" id="A0A3S5FH20"/>
<accession>A0A3S5FH20</accession>
<sequence length="126" mass="13532">MSYNASPQQFSEGSETGDAEDRASGLRIEEQTGFLLLVYSANRLRFSTAASAAANQRVGNQVSLQVLVSSQEAPPVSHLLYALQNRPDKDAVETGQWRSKVVVSVTIYFVASAGHLPVFVSTAGQT</sequence>
<name>A0A3S5FH20_9PLAT</name>
<feature type="compositionally biased region" description="Polar residues" evidence="1">
    <location>
        <begin position="1"/>
        <end position="14"/>
    </location>
</feature>
<proteinExistence type="predicted"/>
<reference evidence="2" key="1">
    <citation type="submission" date="2018-11" db="EMBL/GenBank/DDBJ databases">
        <authorList>
            <consortium name="Pathogen Informatics"/>
        </authorList>
    </citation>
    <scope>NUCLEOTIDE SEQUENCE</scope>
</reference>
<dbReference type="Proteomes" id="UP000784294">
    <property type="component" value="Unassembled WGS sequence"/>
</dbReference>
<evidence type="ECO:0000256" key="1">
    <source>
        <dbReference type="SAM" id="MobiDB-lite"/>
    </source>
</evidence>
<comment type="caution">
    <text evidence="2">The sequence shown here is derived from an EMBL/GenBank/DDBJ whole genome shotgun (WGS) entry which is preliminary data.</text>
</comment>